<dbReference type="RefSeq" id="XP_014155811.1">
    <property type="nucleotide sequence ID" value="XM_014300336.1"/>
</dbReference>
<dbReference type="OrthoDB" id="2844223at2759"/>
<sequence length="253" mass="27924">MCFDCGEIDHCYVCKTLICSECAGDSCDECGSRICENENCENTLVYCDNCYVVYCASCKIGNIFSCTQCDKTLCKTCEDPDMFGCLSCGAHKCRECSDCINCAGCGDVVCELCADNGVKCDECREHQCGECAFRLLYCQGCHAEVCIACDINEACDKELYADTSVDEETEACIIGKWDSETDDSVVPGILIDVEGKTPTMGMDVEGGQNREVELTLKYDTVTPWPRQHIIFEFTVIDVVGIEYDRGTIDTYNT</sequence>
<dbReference type="AlphaFoldDB" id="A0A0L0FZ46"/>
<name>A0A0L0FZ46_9EUKA</name>
<dbReference type="EMBL" id="KQ241981">
    <property type="protein sequence ID" value="KNC81909.1"/>
    <property type="molecule type" value="Genomic_DNA"/>
</dbReference>
<gene>
    <name evidence="1" type="ORF">SARC_05799</name>
</gene>
<keyword evidence="2" id="KW-1185">Reference proteome</keyword>
<accession>A0A0L0FZ46</accession>
<evidence type="ECO:0000313" key="2">
    <source>
        <dbReference type="Proteomes" id="UP000054560"/>
    </source>
</evidence>
<reference evidence="1 2" key="1">
    <citation type="submission" date="2011-02" db="EMBL/GenBank/DDBJ databases">
        <title>The Genome Sequence of Sphaeroforma arctica JP610.</title>
        <authorList>
            <consortium name="The Broad Institute Genome Sequencing Platform"/>
            <person name="Russ C."/>
            <person name="Cuomo C."/>
            <person name="Young S.K."/>
            <person name="Zeng Q."/>
            <person name="Gargeya S."/>
            <person name="Alvarado L."/>
            <person name="Berlin A."/>
            <person name="Chapman S.B."/>
            <person name="Chen Z."/>
            <person name="Freedman E."/>
            <person name="Gellesch M."/>
            <person name="Goldberg J."/>
            <person name="Griggs A."/>
            <person name="Gujja S."/>
            <person name="Heilman E."/>
            <person name="Heiman D."/>
            <person name="Howarth C."/>
            <person name="Mehta T."/>
            <person name="Neiman D."/>
            <person name="Pearson M."/>
            <person name="Roberts A."/>
            <person name="Saif S."/>
            <person name="Shea T."/>
            <person name="Shenoy N."/>
            <person name="Sisk P."/>
            <person name="Stolte C."/>
            <person name="Sykes S."/>
            <person name="White J."/>
            <person name="Yandava C."/>
            <person name="Burger G."/>
            <person name="Gray M.W."/>
            <person name="Holland P.W.H."/>
            <person name="King N."/>
            <person name="Lang F.B.F."/>
            <person name="Roger A.J."/>
            <person name="Ruiz-Trillo I."/>
            <person name="Haas B."/>
            <person name="Nusbaum C."/>
            <person name="Birren B."/>
        </authorList>
    </citation>
    <scope>NUCLEOTIDE SEQUENCE [LARGE SCALE GENOMIC DNA]</scope>
    <source>
        <strain evidence="1 2">JP610</strain>
    </source>
</reference>
<proteinExistence type="predicted"/>
<dbReference type="GeneID" id="25906303"/>
<protein>
    <submittedName>
        <fullName evidence="1">Uncharacterized protein</fullName>
    </submittedName>
</protein>
<organism evidence="1 2">
    <name type="scientific">Sphaeroforma arctica JP610</name>
    <dbReference type="NCBI Taxonomy" id="667725"/>
    <lineage>
        <taxon>Eukaryota</taxon>
        <taxon>Ichthyosporea</taxon>
        <taxon>Ichthyophonida</taxon>
        <taxon>Sphaeroforma</taxon>
    </lineage>
</organism>
<evidence type="ECO:0000313" key="1">
    <source>
        <dbReference type="EMBL" id="KNC81909.1"/>
    </source>
</evidence>
<dbReference type="Proteomes" id="UP000054560">
    <property type="component" value="Unassembled WGS sequence"/>
</dbReference>
<dbReference type="STRING" id="667725.A0A0L0FZ46"/>